<evidence type="ECO:0008006" key="3">
    <source>
        <dbReference type="Google" id="ProtNLM"/>
    </source>
</evidence>
<comment type="caution">
    <text evidence="1">The sequence shown here is derived from an EMBL/GenBank/DDBJ whole genome shotgun (WGS) entry which is preliminary data.</text>
</comment>
<sequence>MPDQDGEFVQNYITNFMRKKAKIRCPIDSPSFRPHRTTITRVFAQERNARPLLRIVTNGISGIALPDTGVDPNVMTREHAKSLGLDIDETPEPYQFRNAVGTSFESVGVTELDLSFPWDLSRAWKCTFVILEKCSEPMVIGKAFLDKFEVFTKLRHRLTKATIKLTKNLNGEWKRSWRLMRMDSANQKMSCFVDGQPALAIADSGADIDLVSLDYARMRKWRITPLSPDEEYITLANCDELKLTGYVETNMTIQDTYTTKRFYVLDGLNSDVLLGIGTIEDFHVFELKDVFVDIDGHGVNEGFLGIHWSPRYHPAEKAVDDLLGGQVGLQQREPTSIGRKMRNHLLFFSKTSKPSPEDFEAALKRRLNYLDMINLGHEDPDGHQQGKLSGNALLVAERDKQKRRQEYEQLRIKIISEIEGLGTPSNPA</sequence>
<dbReference type="EMBL" id="JAPCWZ010000001">
    <property type="protein sequence ID" value="KAK8879738.1"/>
    <property type="molecule type" value="Genomic_DNA"/>
</dbReference>
<dbReference type="InterPro" id="IPR021109">
    <property type="entry name" value="Peptidase_aspartic_dom_sf"/>
</dbReference>
<reference evidence="1 2" key="1">
    <citation type="journal article" date="2024" name="IMA Fungus">
        <title>Apiospora arundinis, a panoply of carbohydrate-active enzymes and secondary metabolites.</title>
        <authorList>
            <person name="Sorensen T."/>
            <person name="Petersen C."/>
            <person name="Muurmann A.T."/>
            <person name="Christiansen J.V."/>
            <person name="Brundto M.L."/>
            <person name="Overgaard C.K."/>
            <person name="Boysen A.T."/>
            <person name="Wollenberg R.D."/>
            <person name="Larsen T.O."/>
            <person name="Sorensen J.L."/>
            <person name="Nielsen K.L."/>
            <person name="Sondergaard T.E."/>
        </authorList>
    </citation>
    <scope>NUCLEOTIDE SEQUENCE [LARGE SCALE GENOMIC DNA]</scope>
    <source>
        <strain evidence="1 2">AAU 773</strain>
    </source>
</reference>
<dbReference type="CDD" id="cd00303">
    <property type="entry name" value="retropepsin_like"/>
    <property type="match status" value="2"/>
</dbReference>
<proteinExistence type="predicted"/>
<gene>
    <name evidence="1" type="ORF">PGQ11_001032</name>
</gene>
<accession>A0ABR2JMI0</accession>
<dbReference type="Proteomes" id="UP001390339">
    <property type="component" value="Unassembled WGS sequence"/>
</dbReference>
<keyword evidence="2" id="KW-1185">Reference proteome</keyword>
<name>A0ABR2JMI0_9PEZI</name>
<dbReference type="SUPFAM" id="SSF50630">
    <property type="entry name" value="Acid proteases"/>
    <property type="match status" value="1"/>
</dbReference>
<dbReference type="Gene3D" id="2.40.70.10">
    <property type="entry name" value="Acid Proteases"/>
    <property type="match status" value="2"/>
</dbReference>
<evidence type="ECO:0000313" key="1">
    <source>
        <dbReference type="EMBL" id="KAK8879738.1"/>
    </source>
</evidence>
<organism evidence="1 2">
    <name type="scientific">Apiospora arundinis</name>
    <dbReference type="NCBI Taxonomy" id="335852"/>
    <lineage>
        <taxon>Eukaryota</taxon>
        <taxon>Fungi</taxon>
        <taxon>Dikarya</taxon>
        <taxon>Ascomycota</taxon>
        <taxon>Pezizomycotina</taxon>
        <taxon>Sordariomycetes</taxon>
        <taxon>Xylariomycetidae</taxon>
        <taxon>Amphisphaeriales</taxon>
        <taxon>Apiosporaceae</taxon>
        <taxon>Apiospora</taxon>
    </lineage>
</organism>
<evidence type="ECO:0000313" key="2">
    <source>
        <dbReference type="Proteomes" id="UP001390339"/>
    </source>
</evidence>
<protein>
    <recommendedName>
        <fullName evidence="3">Peptidase A2 domain-containing protein</fullName>
    </recommendedName>
</protein>